<feature type="binding site" evidence="4">
    <location>
        <begin position="318"/>
        <end position="324"/>
    </location>
    <ligand>
        <name>GTP</name>
        <dbReference type="ChEBI" id="CHEBI:37565"/>
    </ligand>
</feature>
<feature type="binding site" evidence="5">
    <location>
        <position position="324"/>
    </location>
    <ligand>
        <name>Mg(2+)</name>
        <dbReference type="ChEBI" id="CHEBI:18420"/>
    </ligand>
</feature>
<name>A0A8H5HB42_9AGAR</name>
<dbReference type="PROSITE" id="PS51882">
    <property type="entry name" value="G_ALPHA"/>
    <property type="match status" value="1"/>
</dbReference>
<comment type="caution">
    <text evidence="6">The sequence shown here is derived from an EMBL/GenBank/DDBJ whole genome shotgun (WGS) entry which is preliminary data.</text>
</comment>
<evidence type="ECO:0000256" key="4">
    <source>
        <dbReference type="PIRSR" id="PIRSR601019-1"/>
    </source>
</evidence>
<organism evidence="6 7">
    <name type="scientific">Tricholomella constricta</name>
    <dbReference type="NCBI Taxonomy" id="117010"/>
    <lineage>
        <taxon>Eukaryota</taxon>
        <taxon>Fungi</taxon>
        <taxon>Dikarya</taxon>
        <taxon>Basidiomycota</taxon>
        <taxon>Agaricomycotina</taxon>
        <taxon>Agaricomycetes</taxon>
        <taxon>Agaricomycetidae</taxon>
        <taxon>Agaricales</taxon>
        <taxon>Tricholomatineae</taxon>
        <taxon>Lyophyllaceae</taxon>
        <taxon>Tricholomella</taxon>
    </lineage>
</organism>
<reference evidence="6 7" key="1">
    <citation type="journal article" date="2020" name="ISME J.">
        <title>Uncovering the hidden diversity of litter-decomposition mechanisms in mushroom-forming fungi.</title>
        <authorList>
            <person name="Floudas D."/>
            <person name="Bentzer J."/>
            <person name="Ahren D."/>
            <person name="Johansson T."/>
            <person name="Persson P."/>
            <person name="Tunlid A."/>
        </authorList>
    </citation>
    <scope>NUCLEOTIDE SEQUENCE [LARGE SCALE GENOMIC DNA]</scope>
    <source>
        <strain evidence="6 7">CBS 661.87</strain>
    </source>
</reference>
<evidence type="ECO:0000256" key="1">
    <source>
        <dbReference type="ARBA" id="ARBA00022741"/>
    </source>
</evidence>
<dbReference type="InterPro" id="IPR011025">
    <property type="entry name" value="GproteinA_insert"/>
</dbReference>
<evidence type="ECO:0000256" key="3">
    <source>
        <dbReference type="ARBA" id="ARBA00023224"/>
    </source>
</evidence>
<dbReference type="PANTHER" id="PTHR10218:SF360">
    <property type="entry name" value="GUANINE NUCLEOTIDE-BINDING PROTEIN SUBUNIT ALPHA HOMOLOG"/>
    <property type="match status" value="1"/>
</dbReference>
<protein>
    <submittedName>
        <fullName evidence="6">Uncharacterized protein</fullName>
    </submittedName>
</protein>
<dbReference type="PANTHER" id="PTHR10218">
    <property type="entry name" value="GTP-BINDING PROTEIN ALPHA SUBUNIT"/>
    <property type="match status" value="1"/>
</dbReference>
<dbReference type="EMBL" id="JAACJP010000014">
    <property type="protein sequence ID" value="KAF5380053.1"/>
    <property type="molecule type" value="Genomic_DNA"/>
</dbReference>
<dbReference type="Gene3D" id="3.40.50.300">
    <property type="entry name" value="P-loop containing nucleotide triphosphate hydrolases"/>
    <property type="match status" value="1"/>
</dbReference>
<keyword evidence="2 4" id="KW-0342">GTP-binding</keyword>
<dbReference type="GO" id="GO:0031683">
    <property type="term" value="F:G-protein beta/gamma-subunit complex binding"/>
    <property type="evidence" value="ECO:0007669"/>
    <property type="project" value="InterPro"/>
</dbReference>
<dbReference type="GO" id="GO:0001664">
    <property type="term" value="F:G protein-coupled receptor binding"/>
    <property type="evidence" value="ECO:0007669"/>
    <property type="project" value="TreeGrafter"/>
</dbReference>
<keyword evidence="5" id="KW-0460">Magnesium</keyword>
<dbReference type="GO" id="GO:0005834">
    <property type="term" value="C:heterotrimeric G-protein complex"/>
    <property type="evidence" value="ECO:0007669"/>
    <property type="project" value="TreeGrafter"/>
</dbReference>
<dbReference type="GO" id="GO:0005737">
    <property type="term" value="C:cytoplasm"/>
    <property type="evidence" value="ECO:0007669"/>
    <property type="project" value="TreeGrafter"/>
</dbReference>
<keyword evidence="3" id="KW-0807">Transducer</keyword>
<sequence>MSIGPTGVWATDKNRSPPLGCRPTDFIRRLGRATVALTVDRRIALKGELEYETVRTSVSKPVWPPPLPPDESEEARAVRISAEEEAQRVSDSIDRSLVAEKEYRKRGPHAKLLLLGQAESGKSTILKNFQLHFSPKAFGAEAAIWRPIIHLNLVRSINFILNFLAGSFRDSTSNQILYSLSGDLRRLCIGLAPLREVEASLTKIISGGSSSPIIPDVLAYNPAKASEIAVRSSSGWKGLLMGRRQVAGGSRSAGKSDDANRRILAACAADMTRLWNDPDVQEGLRSQEISLQEQPGFFLDDIKRITRDDYTPTPGDILRARVTTIGPEEHRINVESGV</sequence>
<dbReference type="PRINTS" id="PR00318">
    <property type="entry name" value="GPROTEINA"/>
</dbReference>
<dbReference type="SUPFAM" id="SSF47895">
    <property type="entry name" value="Transducin (alpha subunit), insertion domain"/>
    <property type="match status" value="1"/>
</dbReference>
<dbReference type="AlphaFoldDB" id="A0A8H5HB42"/>
<gene>
    <name evidence="6" type="ORF">D9615_006131</name>
</gene>
<dbReference type="Pfam" id="PF00503">
    <property type="entry name" value="G-alpha"/>
    <property type="match status" value="1"/>
</dbReference>
<keyword evidence="7" id="KW-1185">Reference proteome</keyword>
<accession>A0A8H5HB42</accession>
<dbReference type="InterPro" id="IPR001019">
    <property type="entry name" value="Gprotein_alpha_su"/>
</dbReference>
<keyword evidence="5" id="KW-0479">Metal-binding</keyword>
<evidence type="ECO:0000256" key="2">
    <source>
        <dbReference type="ARBA" id="ARBA00023134"/>
    </source>
</evidence>
<dbReference type="GO" id="GO:0005525">
    <property type="term" value="F:GTP binding"/>
    <property type="evidence" value="ECO:0007669"/>
    <property type="project" value="UniProtKB-KW"/>
</dbReference>
<dbReference type="InterPro" id="IPR027417">
    <property type="entry name" value="P-loop_NTPase"/>
</dbReference>
<evidence type="ECO:0000256" key="5">
    <source>
        <dbReference type="PIRSR" id="PIRSR601019-2"/>
    </source>
</evidence>
<dbReference type="GO" id="GO:0003924">
    <property type="term" value="F:GTPase activity"/>
    <property type="evidence" value="ECO:0007669"/>
    <property type="project" value="InterPro"/>
</dbReference>
<dbReference type="GO" id="GO:0007188">
    <property type="term" value="P:adenylate cyclase-modulating G protein-coupled receptor signaling pathway"/>
    <property type="evidence" value="ECO:0007669"/>
    <property type="project" value="TreeGrafter"/>
</dbReference>
<evidence type="ECO:0000313" key="7">
    <source>
        <dbReference type="Proteomes" id="UP000565441"/>
    </source>
</evidence>
<dbReference type="OrthoDB" id="5817230at2759"/>
<dbReference type="Proteomes" id="UP000565441">
    <property type="component" value="Unassembled WGS sequence"/>
</dbReference>
<dbReference type="SMART" id="SM00275">
    <property type="entry name" value="G_alpha"/>
    <property type="match status" value="1"/>
</dbReference>
<dbReference type="GO" id="GO:0046872">
    <property type="term" value="F:metal ion binding"/>
    <property type="evidence" value="ECO:0007669"/>
    <property type="project" value="UniProtKB-KW"/>
</dbReference>
<dbReference type="Gene3D" id="1.10.400.10">
    <property type="entry name" value="GI Alpha 1, domain 2-like"/>
    <property type="match status" value="1"/>
</dbReference>
<evidence type="ECO:0000313" key="6">
    <source>
        <dbReference type="EMBL" id="KAF5380053.1"/>
    </source>
</evidence>
<proteinExistence type="predicted"/>
<keyword evidence="1 4" id="KW-0547">Nucleotide-binding</keyword>